<dbReference type="Proteomes" id="UP000284403">
    <property type="component" value="Unassembled WGS sequence"/>
</dbReference>
<name>A0A3R7MW90_9TRYP</name>
<dbReference type="EMBL" id="MKKU01000521">
    <property type="protein sequence ID" value="RNF08995.1"/>
    <property type="molecule type" value="Genomic_DNA"/>
</dbReference>
<comment type="caution">
    <text evidence="1">The sequence shown here is derived from an EMBL/GenBank/DDBJ whole genome shotgun (WGS) entry which is preliminary data.</text>
</comment>
<evidence type="ECO:0008006" key="3">
    <source>
        <dbReference type="Google" id="ProtNLM"/>
    </source>
</evidence>
<dbReference type="RefSeq" id="XP_029225946.1">
    <property type="nucleotide sequence ID" value="XM_029373920.1"/>
</dbReference>
<evidence type="ECO:0000313" key="2">
    <source>
        <dbReference type="Proteomes" id="UP000284403"/>
    </source>
</evidence>
<sequence>MLRSSALLRDVSFAGVRMPRKYVSMGGWCGPALILGKLGLRTEAYPFDFSRCTLDGVLHFIRDGFAHGFYPPGPPPYRPECVGIWVLYRGQHTAFAHFDLNDPTIQAQFTRKMQRWDALIDTPATPVTFFRSISARDPMEEIRLVRDVEAALAARNPALDFRIVLVAHDQGLVTRSVELTPLSPRVSLWALTYTRDASFSLFDRSQQAYADIVLHSLQEENWPLDPARAPLPVGLRDTEADYERRVLHRADGGGGVSFDSLRADAFPWRSHDNIALIEGVASVGGTCVGIGSTRCVDGRCAFCGNADYHKAGRPFRTDRPFTAEEDELILVHLYRILTGGDKIEAVEDLAHQMKRGAFEVICRIRHLTNSSVKIMDYAWEHEGAEPSG</sequence>
<dbReference type="AlphaFoldDB" id="A0A3R7MW90"/>
<organism evidence="1 2">
    <name type="scientific">Trypanosoma conorhini</name>
    <dbReference type="NCBI Taxonomy" id="83891"/>
    <lineage>
        <taxon>Eukaryota</taxon>
        <taxon>Discoba</taxon>
        <taxon>Euglenozoa</taxon>
        <taxon>Kinetoplastea</taxon>
        <taxon>Metakinetoplastina</taxon>
        <taxon>Trypanosomatida</taxon>
        <taxon>Trypanosomatidae</taxon>
        <taxon>Trypanosoma</taxon>
    </lineage>
</organism>
<protein>
    <recommendedName>
        <fullName evidence="3">Papain-like cysteine peptidase</fullName>
    </recommendedName>
</protein>
<dbReference type="Pfam" id="PF08795">
    <property type="entry name" value="DUF1796"/>
    <property type="match status" value="1"/>
</dbReference>
<accession>A0A3R7MW90</accession>
<proteinExistence type="predicted"/>
<dbReference type="InterPro" id="IPR014903">
    <property type="entry name" value="DUF1796"/>
</dbReference>
<reference evidence="1 2" key="1">
    <citation type="journal article" date="2018" name="BMC Genomics">
        <title>Genomic comparison of Trypanosoma conorhini and Trypanosoma rangeli to Trypanosoma cruzi strains of high and low virulence.</title>
        <authorList>
            <person name="Bradwell K.R."/>
            <person name="Koparde V.N."/>
            <person name="Matveyev A.V."/>
            <person name="Serrano M.G."/>
            <person name="Alves J.M."/>
            <person name="Parikh H."/>
            <person name="Huang B."/>
            <person name="Lee V."/>
            <person name="Espinosa-Alvarez O."/>
            <person name="Ortiz P.A."/>
            <person name="Costa-Martins A.G."/>
            <person name="Teixeira M.M."/>
            <person name="Buck G.A."/>
        </authorList>
    </citation>
    <scope>NUCLEOTIDE SEQUENCE [LARGE SCALE GENOMIC DNA]</scope>
    <source>
        <strain evidence="1 2">025E</strain>
    </source>
</reference>
<gene>
    <name evidence="1" type="ORF">Tco025E_07053</name>
</gene>
<evidence type="ECO:0000313" key="1">
    <source>
        <dbReference type="EMBL" id="RNF08995.1"/>
    </source>
</evidence>
<dbReference type="GeneID" id="40320664"/>
<dbReference type="OrthoDB" id="433668at2759"/>
<keyword evidence="2" id="KW-1185">Reference proteome</keyword>